<feature type="non-terminal residue" evidence="7">
    <location>
        <position position="88"/>
    </location>
</feature>
<dbReference type="EMBL" id="AZMM01004045">
    <property type="protein sequence ID" value="ETJ41997.1"/>
    <property type="molecule type" value="Genomic_DNA"/>
</dbReference>
<name>W1YHQ3_9ZZZZ</name>
<dbReference type="PANTHER" id="PTHR42765">
    <property type="entry name" value="SOLEUCYL-TRNA SYNTHETASE"/>
    <property type="match status" value="1"/>
</dbReference>
<keyword evidence="2" id="KW-0547">Nucleotide-binding</keyword>
<evidence type="ECO:0000256" key="1">
    <source>
        <dbReference type="ARBA" id="ARBA00022598"/>
    </source>
</evidence>
<dbReference type="AlphaFoldDB" id="W1YHQ3"/>
<gene>
    <name evidence="7" type="ORF">Q604_UNBC04045G0001</name>
</gene>
<dbReference type="GO" id="GO:0005524">
    <property type="term" value="F:ATP binding"/>
    <property type="evidence" value="ECO:0007669"/>
    <property type="project" value="UniProtKB-KW"/>
</dbReference>
<keyword evidence="1 7" id="KW-0436">Ligase</keyword>
<proteinExistence type="predicted"/>
<dbReference type="PRINTS" id="PR00984">
    <property type="entry name" value="TRNASYNTHILE"/>
</dbReference>
<dbReference type="InterPro" id="IPR002301">
    <property type="entry name" value="Ile-tRNA-ligase"/>
</dbReference>
<protein>
    <submittedName>
        <fullName evidence="7">Isoleucine-tRNA ligase</fullName>
    </submittedName>
</protein>
<dbReference type="Pfam" id="PF00133">
    <property type="entry name" value="tRNA-synt_1"/>
    <property type="match status" value="1"/>
</dbReference>
<keyword evidence="4" id="KW-0648">Protein biosynthesis</keyword>
<keyword evidence="5" id="KW-0030">Aminoacyl-tRNA synthetase</keyword>
<dbReference type="Gene3D" id="3.40.50.620">
    <property type="entry name" value="HUPs"/>
    <property type="match status" value="1"/>
</dbReference>
<reference evidence="7" key="1">
    <citation type="submission" date="2013-12" db="EMBL/GenBank/DDBJ databases">
        <title>A Varibaculum cambriense genome reconstructed from a premature infant gut community with otherwise low bacterial novelty that shifts toward anaerobic metabolism during the third week of life.</title>
        <authorList>
            <person name="Brown C.T."/>
            <person name="Sharon I."/>
            <person name="Thomas B.C."/>
            <person name="Castelle C.J."/>
            <person name="Morowitz M.J."/>
            <person name="Banfield J.F."/>
        </authorList>
    </citation>
    <scope>NUCLEOTIDE SEQUENCE</scope>
</reference>
<evidence type="ECO:0000259" key="6">
    <source>
        <dbReference type="Pfam" id="PF00133"/>
    </source>
</evidence>
<dbReference type="GO" id="GO:0004822">
    <property type="term" value="F:isoleucine-tRNA ligase activity"/>
    <property type="evidence" value="ECO:0007669"/>
    <property type="project" value="InterPro"/>
</dbReference>
<dbReference type="GO" id="GO:0005829">
    <property type="term" value="C:cytosol"/>
    <property type="evidence" value="ECO:0007669"/>
    <property type="project" value="TreeGrafter"/>
</dbReference>
<dbReference type="PANTHER" id="PTHR42765:SF1">
    <property type="entry name" value="ISOLEUCINE--TRNA LIGASE, MITOCHONDRIAL"/>
    <property type="match status" value="1"/>
</dbReference>
<feature type="non-terminal residue" evidence="7">
    <location>
        <position position="1"/>
    </location>
</feature>
<evidence type="ECO:0000256" key="2">
    <source>
        <dbReference type="ARBA" id="ARBA00022741"/>
    </source>
</evidence>
<dbReference type="SUPFAM" id="SSF52374">
    <property type="entry name" value="Nucleotidylyl transferase"/>
    <property type="match status" value="1"/>
</dbReference>
<accession>W1YHQ3</accession>
<keyword evidence="3" id="KW-0067">ATP-binding</keyword>
<organism evidence="7">
    <name type="scientific">human gut metagenome</name>
    <dbReference type="NCBI Taxonomy" id="408170"/>
    <lineage>
        <taxon>unclassified sequences</taxon>
        <taxon>metagenomes</taxon>
        <taxon>organismal metagenomes</taxon>
    </lineage>
</organism>
<comment type="caution">
    <text evidence="7">The sequence shown here is derived from an EMBL/GenBank/DDBJ whole genome shotgun (WGS) entry which is preliminary data.</text>
</comment>
<evidence type="ECO:0000313" key="7">
    <source>
        <dbReference type="EMBL" id="ETJ41997.1"/>
    </source>
</evidence>
<feature type="domain" description="Aminoacyl-tRNA synthetase class Ia" evidence="6">
    <location>
        <begin position="3"/>
        <end position="87"/>
    </location>
</feature>
<dbReference type="InterPro" id="IPR050081">
    <property type="entry name" value="Ile-tRNA_ligase"/>
</dbReference>
<dbReference type="InterPro" id="IPR014729">
    <property type="entry name" value="Rossmann-like_a/b/a_fold"/>
</dbReference>
<evidence type="ECO:0000256" key="3">
    <source>
        <dbReference type="ARBA" id="ARBA00022840"/>
    </source>
</evidence>
<dbReference type="InterPro" id="IPR002300">
    <property type="entry name" value="aa-tRNA-synth_Ia"/>
</dbReference>
<dbReference type="GO" id="GO:0006428">
    <property type="term" value="P:isoleucyl-tRNA aminoacylation"/>
    <property type="evidence" value="ECO:0007669"/>
    <property type="project" value="InterPro"/>
</dbReference>
<evidence type="ECO:0000256" key="4">
    <source>
        <dbReference type="ARBA" id="ARBA00022917"/>
    </source>
</evidence>
<evidence type="ECO:0000256" key="5">
    <source>
        <dbReference type="ARBA" id="ARBA00023146"/>
    </source>
</evidence>
<sequence length="88" mass="9717">KVAVEGSDAWWAHSAKELLPEGFKCPHCGHDEFKKETDIMDVWFDSGSSWSGVLEVNGLDVPCAMYLEGSDQHRGWFNSSLLTAVATT</sequence>